<evidence type="ECO:0000256" key="24">
    <source>
        <dbReference type="SAM" id="MobiDB-lite"/>
    </source>
</evidence>
<gene>
    <name evidence="27" type="ORF">OVA965_LOCUS7103</name>
    <name evidence="28" type="ORF">TMI583_LOCUS7099</name>
</gene>
<feature type="domain" description="PDZ" evidence="25">
    <location>
        <begin position="37"/>
        <end position="120"/>
    </location>
</feature>
<evidence type="ECO:0000256" key="16">
    <source>
        <dbReference type="ARBA" id="ARBA00023212"/>
    </source>
</evidence>
<dbReference type="EMBL" id="CAJNOK010002218">
    <property type="protein sequence ID" value="CAF0850218.1"/>
    <property type="molecule type" value="Genomic_DNA"/>
</dbReference>
<comment type="caution">
    <text evidence="28">The sequence shown here is derived from an EMBL/GenBank/DDBJ whole genome shotgun (WGS) entry which is preliminary data.</text>
</comment>
<keyword evidence="16" id="KW-0206">Cytoskeleton</keyword>
<dbReference type="GO" id="GO:0032588">
    <property type="term" value="C:trans-Golgi network membrane"/>
    <property type="evidence" value="ECO:0007669"/>
    <property type="project" value="TreeGrafter"/>
</dbReference>
<evidence type="ECO:0000256" key="19">
    <source>
        <dbReference type="ARBA" id="ARBA00032804"/>
    </source>
</evidence>
<dbReference type="InterPro" id="IPR037959">
    <property type="entry name" value="PICK1_BAR"/>
</dbReference>
<dbReference type="SUPFAM" id="SSF103657">
    <property type="entry name" value="BAR/IMD domain-like"/>
    <property type="match status" value="1"/>
</dbReference>
<dbReference type="GO" id="GO:0005080">
    <property type="term" value="F:protein kinase C binding"/>
    <property type="evidence" value="ECO:0007669"/>
    <property type="project" value="TreeGrafter"/>
</dbReference>
<feature type="compositionally biased region" description="Acidic residues" evidence="24">
    <location>
        <begin position="383"/>
        <end position="401"/>
    </location>
</feature>
<protein>
    <recommendedName>
        <fullName evidence="5">PRKCA-binding protein</fullName>
    </recommendedName>
    <alternativeName>
        <fullName evidence="19">Protein interacting with C kinase 1</fullName>
    </alternativeName>
    <alternativeName>
        <fullName evidence="18">Protein kinase C-alpha-binding protein</fullName>
    </alternativeName>
</protein>
<evidence type="ECO:0000256" key="1">
    <source>
        <dbReference type="ARBA" id="ARBA00004170"/>
    </source>
</evidence>
<evidence type="ECO:0000259" key="26">
    <source>
        <dbReference type="PROSITE" id="PS50870"/>
    </source>
</evidence>
<dbReference type="EMBL" id="CAJOBA010002218">
    <property type="protein sequence ID" value="CAF3635454.1"/>
    <property type="molecule type" value="Genomic_DNA"/>
</dbReference>
<dbReference type="PROSITE" id="PS50870">
    <property type="entry name" value="AH"/>
    <property type="match status" value="1"/>
</dbReference>
<evidence type="ECO:0000256" key="3">
    <source>
        <dbReference type="ARBA" id="ARBA00004556"/>
    </source>
</evidence>
<dbReference type="GO" id="GO:0006886">
    <property type="term" value="P:intracellular protein transport"/>
    <property type="evidence" value="ECO:0007669"/>
    <property type="project" value="TreeGrafter"/>
</dbReference>
<evidence type="ECO:0000256" key="22">
    <source>
        <dbReference type="ARBA" id="ARBA00034105"/>
    </source>
</evidence>
<dbReference type="GO" id="GO:0046872">
    <property type="term" value="F:metal ion binding"/>
    <property type="evidence" value="ECO:0007669"/>
    <property type="project" value="UniProtKB-KW"/>
</dbReference>
<dbReference type="GO" id="GO:0043113">
    <property type="term" value="P:receptor clustering"/>
    <property type="evidence" value="ECO:0007669"/>
    <property type="project" value="TreeGrafter"/>
</dbReference>
<keyword evidence="14" id="KW-0564">Palmitate</keyword>
<evidence type="ECO:0000256" key="20">
    <source>
        <dbReference type="ARBA" id="ARBA00033721"/>
    </source>
</evidence>
<keyword evidence="10" id="KW-0862">Zinc</keyword>
<dbReference type="GO" id="GO:0043005">
    <property type="term" value="C:neuron projection"/>
    <property type="evidence" value="ECO:0007669"/>
    <property type="project" value="UniProtKB-KW"/>
</dbReference>
<evidence type="ECO:0000256" key="23">
    <source>
        <dbReference type="ARBA" id="ARBA00093501"/>
    </source>
</evidence>
<dbReference type="PANTHER" id="PTHR12141">
    <property type="entry name" value="ARFAPTIN-RELATED"/>
    <property type="match status" value="1"/>
</dbReference>
<keyword evidence="17" id="KW-0449">Lipoprotein</keyword>
<keyword evidence="11" id="KW-0106">Calcium</keyword>
<dbReference type="InterPro" id="IPR030798">
    <property type="entry name" value="Arfaptin_fam"/>
</dbReference>
<evidence type="ECO:0000256" key="8">
    <source>
        <dbReference type="ARBA" id="ARBA00022599"/>
    </source>
</evidence>
<evidence type="ECO:0000256" key="13">
    <source>
        <dbReference type="ARBA" id="ARBA00023136"/>
    </source>
</evidence>
<dbReference type="CDD" id="cd07659">
    <property type="entry name" value="BAR_PICK1"/>
    <property type="match status" value="1"/>
</dbReference>
<dbReference type="GO" id="GO:0019904">
    <property type="term" value="F:protein domain specific binding"/>
    <property type="evidence" value="ECO:0007669"/>
    <property type="project" value="InterPro"/>
</dbReference>
<dbReference type="InterPro" id="IPR036034">
    <property type="entry name" value="PDZ_sf"/>
</dbReference>
<name>A0A8S2HJ45_9BILA</name>
<dbReference type="GO" id="GO:0005856">
    <property type="term" value="C:cytoskeleton"/>
    <property type="evidence" value="ECO:0007669"/>
    <property type="project" value="UniProtKB-SubCell"/>
</dbReference>
<evidence type="ECO:0000256" key="21">
    <source>
        <dbReference type="ARBA" id="ARBA00034102"/>
    </source>
</evidence>
<evidence type="ECO:0000313" key="29">
    <source>
        <dbReference type="Proteomes" id="UP000682733"/>
    </source>
</evidence>
<dbReference type="FunFam" id="2.30.42.10:FF:000073">
    <property type="entry name" value="Interacting with PRKCA"/>
    <property type="match status" value="1"/>
</dbReference>
<evidence type="ECO:0000256" key="18">
    <source>
        <dbReference type="ARBA" id="ARBA00031097"/>
    </source>
</evidence>
<keyword evidence="9" id="KW-0479">Metal-binding</keyword>
<dbReference type="SMART" id="SM00228">
    <property type="entry name" value="PDZ"/>
    <property type="match status" value="1"/>
</dbReference>
<dbReference type="Proteomes" id="UP000677228">
    <property type="component" value="Unassembled WGS sequence"/>
</dbReference>
<dbReference type="GO" id="GO:0003779">
    <property type="term" value="F:actin binding"/>
    <property type="evidence" value="ECO:0007669"/>
    <property type="project" value="UniProtKB-KW"/>
</dbReference>
<evidence type="ECO:0000256" key="15">
    <source>
        <dbReference type="ARBA" id="ARBA00023203"/>
    </source>
</evidence>
<evidence type="ECO:0000313" key="28">
    <source>
        <dbReference type="EMBL" id="CAF3635454.1"/>
    </source>
</evidence>
<proteinExistence type="predicted"/>
<dbReference type="SMART" id="SM01015">
    <property type="entry name" value="Arfaptin"/>
    <property type="match status" value="1"/>
</dbReference>
<dbReference type="GO" id="GO:0014069">
    <property type="term" value="C:postsynaptic density"/>
    <property type="evidence" value="ECO:0007669"/>
    <property type="project" value="UniProtKB-SubCell"/>
</dbReference>
<comment type="subcellular location">
    <subcellularLocation>
        <location evidence="2">Cytoplasm</location>
        <location evidence="2">Cytoskeleton</location>
    </subcellularLocation>
    <subcellularLocation>
        <location evidence="3">Cytoplasm</location>
        <location evidence="3">Perinuclear region</location>
    </subcellularLocation>
    <subcellularLocation>
        <location evidence="4">Membrane</location>
        <topology evidence="4">Lipid-anchor</topology>
    </subcellularLocation>
    <subcellularLocation>
        <location evidence="1">Membrane</location>
        <topology evidence="1">Peripheral membrane protein</topology>
    </subcellularLocation>
    <subcellularLocation>
        <location evidence="22">Postsynaptic density</location>
    </subcellularLocation>
    <subcellularLocation>
        <location evidence="21">Synapse</location>
        <location evidence="21">Synaptosome</location>
    </subcellularLocation>
</comment>
<evidence type="ECO:0000256" key="17">
    <source>
        <dbReference type="ARBA" id="ARBA00023288"/>
    </source>
</evidence>
<keyword evidence="7" id="KW-0597">Phosphoprotein</keyword>
<keyword evidence="15" id="KW-0009">Actin-binding</keyword>
<keyword evidence="12" id="KW-0770">Synapse</keyword>
<evidence type="ECO:0000256" key="6">
    <source>
        <dbReference type="ARBA" id="ARBA00022490"/>
    </source>
</evidence>
<sequence length="419" mass="47443">MIGTYLFCGNLGKTQAKKMDCNDMEEDTLGMTITSGTCTLKKDKQNLVGISIGGGAPLCPCLYIVQVFDNTAASRDGLLAAGDEIISVNGKPVKGRTKVEVAKLIQSIKSEVTIHYNKLHADRKQGKTLDIVETMSSTTADALGLSRAILCNDGLIKKLDELERTSDLYRGLIDHTRGILKAIFELAHTHRNFGDAFANIGAREPQIKASEGFTKFGEAHRQIDRYAITLLRTVKPMITDLNTYLSKAIPDTRLTIQKYADAKFEYLSYCLKVKEMDDEECSYAALQEPLYRVETGNYEYRLILRCRQLARERFAKLRVDVLVKLELLDQKHVQDIVFQLHRFITALDKYHKDCYETMKEADIFPIEVDLTLPTMKHLTNNGQEDDEEEEEYVGEENENDYGIDQTQNTKEDVDLLNIN</sequence>
<dbReference type="CDD" id="cd06722">
    <property type="entry name" value="PDZ_PICK1-like"/>
    <property type="match status" value="1"/>
</dbReference>
<evidence type="ECO:0000256" key="12">
    <source>
        <dbReference type="ARBA" id="ARBA00023018"/>
    </source>
</evidence>
<dbReference type="Pfam" id="PF00595">
    <property type="entry name" value="PDZ"/>
    <property type="match status" value="1"/>
</dbReference>
<comment type="subunit">
    <text evidence="23">Monomer and homodimer. Interacts with CXADR. Interacts presynaptically with the glutamate receptors GRIA2, GRIA3, GRIK3, isoform 3 of GRIA4, isoform A of GRM4, GRM7 and GRM8; with NAPA and NAPB; and with BTG2. The interaction with NAPA and NAPB disrupts the interaction with GRIA2, conducting to the internalization of GRIA2. Interacts with PRKCA; with the amine transporters SLC6A2 and SLC6A3; with the channels ASIC1 and ASIC2; with the GTP-binding proteins ARF1 and ARF3; with the ephrin receptor tyrosine kinases EPHA7, EPHB1 and EPHB2; with ERBB2 and through its PDZ domain with the C-terminal tail of PRLHR. Interacts with UNC5A. Interacts (via AH domain) with NCS1/FREQ; in a calcium-dependent manner. Interacts with F-actin and associates with the ARP2/3 complex. Interacts (via PDZ domain) with ARF1 (activated); the interaction blocks Arp2/3 complex inhibition. Interacts with SORCS3.</text>
</comment>
<evidence type="ECO:0000256" key="7">
    <source>
        <dbReference type="ARBA" id="ARBA00022553"/>
    </source>
</evidence>
<dbReference type="GO" id="GO:0002092">
    <property type="term" value="P:positive regulation of receptor internalization"/>
    <property type="evidence" value="ECO:0007669"/>
    <property type="project" value="TreeGrafter"/>
</dbReference>
<dbReference type="Gene3D" id="2.30.42.10">
    <property type="match status" value="1"/>
</dbReference>
<dbReference type="PANTHER" id="PTHR12141:SF1">
    <property type="entry name" value="PRKCA-BINDING PROTEIN"/>
    <property type="match status" value="1"/>
</dbReference>
<dbReference type="Proteomes" id="UP000682733">
    <property type="component" value="Unassembled WGS sequence"/>
</dbReference>
<keyword evidence="8" id="KW-0771">Synaptosome</keyword>
<dbReference type="GO" id="GO:0048471">
    <property type="term" value="C:perinuclear region of cytoplasm"/>
    <property type="evidence" value="ECO:0007669"/>
    <property type="project" value="UniProtKB-SubCell"/>
</dbReference>
<evidence type="ECO:0000256" key="5">
    <source>
        <dbReference type="ARBA" id="ARBA00017975"/>
    </source>
</evidence>
<dbReference type="GO" id="GO:0005543">
    <property type="term" value="F:phospholipid binding"/>
    <property type="evidence" value="ECO:0007669"/>
    <property type="project" value="TreeGrafter"/>
</dbReference>
<accession>A0A8S2HJ45</accession>
<comment type="function">
    <text evidence="20">Probable adapter protein that bind to and organize the subcellular localization of a variety of membrane proteins containing some PDZ recognition sequence. Involved in the clustering of various receptors, possibly by acting at the receptor internalization level. Plays a role in synaptic plasticity by regulating the trafficking and internalization of AMPA receptors. May be regulated upon PRKCA activation. May regulate ASIC1/ASIC3 channel. Regulates actin polymerization by inhibiting the actin-nucleating activity of the Arp2/3 complex; the function is competitive with nucleation promoting factors and is linked to neuronal morphology regulation and AMPA receptor (AMPAR) endocytosis. Via interaction with the Arp2/3 complex involved in regulation of synaptic plasicity of excitatory synapses and required for spine shrinkage during long-term depression (LTD). Involved in regulation of astrocyte morphology, antagonistic to Arp2/3 complex activator WASL/N-WASP function.</text>
</comment>
<keyword evidence="6" id="KW-0963">Cytoplasm</keyword>
<evidence type="ECO:0000256" key="9">
    <source>
        <dbReference type="ARBA" id="ARBA00022723"/>
    </source>
</evidence>
<reference evidence="28" key="1">
    <citation type="submission" date="2021-02" db="EMBL/GenBank/DDBJ databases">
        <authorList>
            <person name="Nowell W R."/>
        </authorList>
    </citation>
    <scope>NUCLEOTIDE SEQUENCE</scope>
</reference>
<keyword evidence="13" id="KW-0472">Membrane</keyword>
<evidence type="ECO:0000313" key="27">
    <source>
        <dbReference type="EMBL" id="CAF0850218.1"/>
    </source>
</evidence>
<dbReference type="SUPFAM" id="SSF50156">
    <property type="entry name" value="PDZ domain-like"/>
    <property type="match status" value="1"/>
</dbReference>
<organism evidence="28 29">
    <name type="scientific">Didymodactylos carnosus</name>
    <dbReference type="NCBI Taxonomy" id="1234261"/>
    <lineage>
        <taxon>Eukaryota</taxon>
        <taxon>Metazoa</taxon>
        <taxon>Spiralia</taxon>
        <taxon>Gnathifera</taxon>
        <taxon>Rotifera</taxon>
        <taxon>Eurotatoria</taxon>
        <taxon>Bdelloidea</taxon>
        <taxon>Philodinida</taxon>
        <taxon>Philodinidae</taxon>
        <taxon>Didymodactylos</taxon>
    </lineage>
</organism>
<evidence type="ECO:0000256" key="11">
    <source>
        <dbReference type="ARBA" id="ARBA00022837"/>
    </source>
</evidence>
<dbReference type="InterPro" id="IPR027267">
    <property type="entry name" value="AH/BAR_dom_sf"/>
</dbReference>
<dbReference type="AlphaFoldDB" id="A0A8S2HJ45"/>
<evidence type="ECO:0000256" key="4">
    <source>
        <dbReference type="ARBA" id="ARBA00004635"/>
    </source>
</evidence>
<evidence type="ECO:0000256" key="14">
    <source>
        <dbReference type="ARBA" id="ARBA00023139"/>
    </source>
</evidence>
<evidence type="ECO:0000259" key="25">
    <source>
        <dbReference type="PROSITE" id="PS50106"/>
    </source>
</evidence>
<dbReference type="InterPro" id="IPR010504">
    <property type="entry name" value="AH_dom"/>
</dbReference>
<feature type="domain" description="AH" evidence="26">
    <location>
        <begin position="150"/>
        <end position="363"/>
    </location>
</feature>
<dbReference type="Pfam" id="PF06456">
    <property type="entry name" value="Arfaptin"/>
    <property type="match status" value="1"/>
</dbReference>
<dbReference type="InterPro" id="IPR001478">
    <property type="entry name" value="PDZ"/>
</dbReference>
<dbReference type="GO" id="GO:0005886">
    <property type="term" value="C:plasma membrane"/>
    <property type="evidence" value="ECO:0007669"/>
    <property type="project" value="GOC"/>
</dbReference>
<evidence type="ECO:0000256" key="10">
    <source>
        <dbReference type="ARBA" id="ARBA00022833"/>
    </source>
</evidence>
<dbReference type="Gene3D" id="1.20.1270.60">
    <property type="entry name" value="Arfaptin homology (AH) domain/BAR domain"/>
    <property type="match status" value="1"/>
</dbReference>
<dbReference type="GO" id="GO:0034315">
    <property type="term" value="P:regulation of Arp2/3 complex-mediated actin nucleation"/>
    <property type="evidence" value="ECO:0007669"/>
    <property type="project" value="TreeGrafter"/>
</dbReference>
<evidence type="ECO:0000256" key="2">
    <source>
        <dbReference type="ARBA" id="ARBA00004245"/>
    </source>
</evidence>
<dbReference type="FunFam" id="1.20.1270.60:FF:000023">
    <property type="entry name" value="Interacting with PRKCA"/>
    <property type="match status" value="1"/>
</dbReference>
<feature type="region of interest" description="Disordered" evidence="24">
    <location>
        <begin position="377"/>
        <end position="406"/>
    </location>
</feature>
<dbReference type="PROSITE" id="PS50106">
    <property type="entry name" value="PDZ"/>
    <property type="match status" value="1"/>
</dbReference>